<comment type="similarity">
    <text evidence="2">Belongs to the amino acid-polyamine-organocation (APC) superfamily. Spore germination protein (SGP) (TC 2.A.3.9) family.</text>
</comment>
<organism evidence="9 10">
    <name type="scientific">Capillibacterium thermochitinicola</name>
    <dbReference type="NCBI Taxonomy" id="2699427"/>
    <lineage>
        <taxon>Bacteria</taxon>
        <taxon>Bacillati</taxon>
        <taxon>Bacillota</taxon>
        <taxon>Capillibacterium</taxon>
    </lineage>
</organism>
<dbReference type="NCBIfam" id="TIGR00912">
    <property type="entry name" value="2A0309"/>
    <property type="match status" value="1"/>
</dbReference>
<dbReference type="RefSeq" id="WP_181339979.1">
    <property type="nucleotide sequence ID" value="NZ_JAAKDE010000015.1"/>
</dbReference>
<protein>
    <submittedName>
        <fullName evidence="9">GerAB/ArcD/ProY family transporter</fullName>
    </submittedName>
</protein>
<evidence type="ECO:0000313" key="10">
    <source>
        <dbReference type="Proteomes" id="UP000657177"/>
    </source>
</evidence>
<accession>A0A8J6LIY4</accession>
<dbReference type="GO" id="GO:0009847">
    <property type="term" value="P:spore germination"/>
    <property type="evidence" value="ECO:0007669"/>
    <property type="project" value="InterPro"/>
</dbReference>
<keyword evidence="3" id="KW-0813">Transport</keyword>
<keyword evidence="5 8" id="KW-0812">Transmembrane</keyword>
<feature type="transmembrane region" description="Helical" evidence="8">
    <location>
        <begin position="118"/>
        <end position="136"/>
    </location>
</feature>
<keyword evidence="10" id="KW-1185">Reference proteome</keyword>
<feature type="transmembrane region" description="Helical" evidence="8">
    <location>
        <begin position="223"/>
        <end position="244"/>
    </location>
</feature>
<sequence length="365" mass="40532">MNGKQRLLSARQITLLVLGFGIGGGVLTLPSSAAAVFGPSGWLLVFVLGLLYTGSGWIAARLAAKFPEETIIEYSPRLLGKWFGFLFNVVFILHLFLVIPVNIRILQELVNISLLPGAPTWFVSGSYLLVMIYGATRPVDQIAQVNELLIEIAVLIGSFVALAALQHFKLLHLMPLFSWDQLKLDKIDQLVGMTFAFGSIPVVSMVVPYIQRPQQVTKATVKAILIITVVYTFFTISVLGVFGYKEAIDLSWVALELAKSVNIQAVILQRLDLILIVSWISALFTTGFISSFLVGSGLAQLLRVRKRSAILWGLVPVIYYLSTLLKNYFVWSKAGFYVALLSLVITFFCYPLLYLLSLWKGKRHV</sequence>
<dbReference type="PANTHER" id="PTHR34975:SF2">
    <property type="entry name" value="SPORE GERMINATION PROTEIN A2"/>
    <property type="match status" value="1"/>
</dbReference>
<feature type="transmembrane region" description="Helical" evidence="8">
    <location>
        <begin position="310"/>
        <end position="329"/>
    </location>
</feature>
<comment type="caution">
    <text evidence="9">The sequence shown here is derived from an EMBL/GenBank/DDBJ whole genome shotgun (WGS) entry which is preliminary data.</text>
</comment>
<feature type="transmembrane region" description="Helical" evidence="8">
    <location>
        <begin position="273"/>
        <end position="298"/>
    </location>
</feature>
<feature type="transmembrane region" description="Helical" evidence="8">
    <location>
        <begin position="12"/>
        <end position="36"/>
    </location>
</feature>
<feature type="transmembrane region" description="Helical" evidence="8">
    <location>
        <begin position="42"/>
        <end position="64"/>
    </location>
</feature>
<keyword evidence="4" id="KW-0309">Germination</keyword>
<reference evidence="9" key="1">
    <citation type="submission" date="2020-06" db="EMBL/GenBank/DDBJ databases">
        <title>Novel chitinolytic bacterium.</title>
        <authorList>
            <person name="Ungkulpasvich U."/>
            <person name="Kosugi A."/>
            <person name="Uke A."/>
        </authorList>
    </citation>
    <scope>NUCLEOTIDE SEQUENCE</scope>
    <source>
        <strain evidence="9">UUS1-1</strain>
    </source>
</reference>
<dbReference type="EMBL" id="JAAKDE010000015">
    <property type="protein sequence ID" value="MBA2133520.1"/>
    <property type="molecule type" value="Genomic_DNA"/>
</dbReference>
<comment type="subcellular location">
    <subcellularLocation>
        <location evidence="1">Membrane</location>
        <topology evidence="1">Multi-pass membrane protein</topology>
    </subcellularLocation>
</comment>
<name>A0A8J6LIY4_9FIRM</name>
<evidence type="ECO:0000256" key="5">
    <source>
        <dbReference type="ARBA" id="ARBA00022692"/>
    </source>
</evidence>
<evidence type="ECO:0000256" key="6">
    <source>
        <dbReference type="ARBA" id="ARBA00022989"/>
    </source>
</evidence>
<keyword evidence="6 8" id="KW-1133">Transmembrane helix</keyword>
<gene>
    <name evidence="9" type="ORF">G5B42_08200</name>
</gene>
<evidence type="ECO:0000256" key="4">
    <source>
        <dbReference type="ARBA" id="ARBA00022544"/>
    </source>
</evidence>
<dbReference type="InterPro" id="IPR004761">
    <property type="entry name" value="Spore_GerAB"/>
</dbReference>
<dbReference type="AlphaFoldDB" id="A0A8J6LIY4"/>
<feature type="transmembrane region" description="Helical" evidence="8">
    <location>
        <begin position="85"/>
        <end position="106"/>
    </location>
</feature>
<keyword evidence="7 8" id="KW-0472">Membrane</keyword>
<dbReference type="GO" id="GO:0016020">
    <property type="term" value="C:membrane"/>
    <property type="evidence" value="ECO:0007669"/>
    <property type="project" value="UniProtKB-SubCell"/>
</dbReference>
<dbReference type="Proteomes" id="UP000657177">
    <property type="component" value="Unassembled WGS sequence"/>
</dbReference>
<evidence type="ECO:0000256" key="1">
    <source>
        <dbReference type="ARBA" id="ARBA00004141"/>
    </source>
</evidence>
<proteinExistence type="inferred from homology"/>
<dbReference type="Pfam" id="PF03845">
    <property type="entry name" value="Spore_permease"/>
    <property type="match status" value="1"/>
</dbReference>
<evidence type="ECO:0000256" key="2">
    <source>
        <dbReference type="ARBA" id="ARBA00007998"/>
    </source>
</evidence>
<dbReference type="PANTHER" id="PTHR34975">
    <property type="entry name" value="SPORE GERMINATION PROTEIN A2"/>
    <property type="match status" value="1"/>
</dbReference>
<feature type="transmembrane region" description="Helical" evidence="8">
    <location>
        <begin position="148"/>
        <end position="170"/>
    </location>
</feature>
<evidence type="ECO:0000313" key="9">
    <source>
        <dbReference type="EMBL" id="MBA2133520.1"/>
    </source>
</evidence>
<evidence type="ECO:0000256" key="8">
    <source>
        <dbReference type="SAM" id="Phobius"/>
    </source>
</evidence>
<feature type="transmembrane region" description="Helical" evidence="8">
    <location>
        <begin position="190"/>
        <end position="211"/>
    </location>
</feature>
<feature type="transmembrane region" description="Helical" evidence="8">
    <location>
        <begin position="335"/>
        <end position="356"/>
    </location>
</feature>
<dbReference type="Gene3D" id="1.20.1740.10">
    <property type="entry name" value="Amino acid/polyamine transporter I"/>
    <property type="match status" value="1"/>
</dbReference>
<evidence type="ECO:0000256" key="7">
    <source>
        <dbReference type="ARBA" id="ARBA00023136"/>
    </source>
</evidence>
<evidence type="ECO:0000256" key="3">
    <source>
        <dbReference type="ARBA" id="ARBA00022448"/>
    </source>
</evidence>